<reference evidence="2" key="2">
    <citation type="submission" date="2020-09" db="EMBL/GenBank/DDBJ databases">
        <authorList>
            <person name="Sun Q."/>
            <person name="Zhou Y."/>
        </authorList>
    </citation>
    <scope>NUCLEOTIDE SEQUENCE</scope>
    <source>
        <strain evidence="2">CGMCC 1.15343</strain>
    </source>
</reference>
<name>A0A916UD25_9SPHI</name>
<proteinExistence type="predicted"/>
<organism evidence="2 3">
    <name type="scientific">Pedobacter quisquiliarum</name>
    <dbReference type="NCBI Taxonomy" id="1834438"/>
    <lineage>
        <taxon>Bacteria</taxon>
        <taxon>Pseudomonadati</taxon>
        <taxon>Bacteroidota</taxon>
        <taxon>Sphingobacteriia</taxon>
        <taxon>Sphingobacteriales</taxon>
        <taxon>Sphingobacteriaceae</taxon>
        <taxon>Pedobacter</taxon>
    </lineage>
</organism>
<accession>A0A916UD25</accession>
<dbReference type="AlphaFoldDB" id="A0A916UD25"/>
<evidence type="ECO:0000313" key="3">
    <source>
        <dbReference type="Proteomes" id="UP000651668"/>
    </source>
</evidence>
<evidence type="ECO:0000259" key="1">
    <source>
        <dbReference type="Pfam" id="PF16011"/>
    </source>
</evidence>
<dbReference type="SUPFAM" id="SSF49344">
    <property type="entry name" value="CBD9-like"/>
    <property type="match status" value="1"/>
</dbReference>
<reference evidence="2" key="1">
    <citation type="journal article" date="2014" name="Int. J. Syst. Evol. Microbiol.">
        <title>Complete genome sequence of Corynebacterium casei LMG S-19264T (=DSM 44701T), isolated from a smear-ripened cheese.</title>
        <authorList>
            <consortium name="US DOE Joint Genome Institute (JGI-PGF)"/>
            <person name="Walter F."/>
            <person name="Albersmeier A."/>
            <person name="Kalinowski J."/>
            <person name="Ruckert C."/>
        </authorList>
    </citation>
    <scope>NUCLEOTIDE SEQUENCE</scope>
    <source>
        <strain evidence="2">CGMCC 1.15343</strain>
    </source>
</reference>
<dbReference type="RefSeq" id="WP_188626977.1">
    <property type="nucleotide sequence ID" value="NZ_BMIL01000007.1"/>
</dbReference>
<dbReference type="GO" id="GO:0004553">
    <property type="term" value="F:hydrolase activity, hydrolyzing O-glycosyl compounds"/>
    <property type="evidence" value="ECO:0007669"/>
    <property type="project" value="InterPro"/>
</dbReference>
<dbReference type="CDD" id="cd09620">
    <property type="entry name" value="CBM9_like_3"/>
    <property type="match status" value="1"/>
</dbReference>
<protein>
    <recommendedName>
        <fullName evidence="1">Carbohydrate-binding domain-containing protein</fullName>
    </recommendedName>
</protein>
<dbReference type="GO" id="GO:0016052">
    <property type="term" value="P:carbohydrate catabolic process"/>
    <property type="evidence" value="ECO:0007669"/>
    <property type="project" value="InterPro"/>
</dbReference>
<dbReference type="InterPro" id="IPR010502">
    <property type="entry name" value="Carb-bd_dom_fam9"/>
</dbReference>
<dbReference type="EMBL" id="BMIL01000007">
    <property type="protein sequence ID" value="GGC68363.1"/>
    <property type="molecule type" value="Genomic_DNA"/>
</dbReference>
<feature type="domain" description="Carbohydrate-binding" evidence="1">
    <location>
        <begin position="28"/>
        <end position="208"/>
    </location>
</feature>
<dbReference type="Proteomes" id="UP000651668">
    <property type="component" value="Unassembled WGS sequence"/>
</dbReference>
<dbReference type="GO" id="GO:0030246">
    <property type="term" value="F:carbohydrate binding"/>
    <property type="evidence" value="ECO:0007669"/>
    <property type="project" value="InterPro"/>
</dbReference>
<sequence length="235" mass="26895">MAEPFSISFLPQVDQQTSIEALTELLDGVARQPIAHAPWADGTGLPKVDFAIAHNAEAILLKYFVQEKEIRAQYHKLNDPVYEDSCVEFFIAFNAEAAYYNLEFNCAGTARVQYGPGKHERVFIPDHLLERIRFHISIRNKSEAGICWELTLLLPKELFKFHPNLVLEQTPARVNFFKCGDRLPQPHFLCWSNIIADSPEFHLPAFFKDAIFKSRALTEENTNAVPLWTAITNKY</sequence>
<dbReference type="Pfam" id="PF16011">
    <property type="entry name" value="CBM9_2"/>
    <property type="match status" value="1"/>
</dbReference>
<keyword evidence="3" id="KW-1185">Reference proteome</keyword>
<comment type="caution">
    <text evidence="2">The sequence shown here is derived from an EMBL/GenBank/DDBJ whole genome shotgun (WGS) entry which is preliminary data.</text>
</comment>
<dbReference type="Gene3D" id="2.60.40.1190">
    <property type="match status" value="1"/>
</dbReference>
<gene>
    <name evidence="2" type="ORF">GCM10011387_22200</name>
</gene>
<evidence type="ECO:0000313" key="2">
    <source>
        <dbReference type="EMBL" id="GGC68363.1"/>
    </source>
</evidence>